<comment type="function">
    <text evidence="1">Involved in the assembly of lipopolysaccharide (LPS) at the surface of the outer membrane.</text>
</comment>
<keyword evidence="4" id="KW-1185">Reference proteome</keyword>
<dbReference type="PANTHER" id="PTHR30189:SF1">
    <property type="entry name" value="LPS-ASSEMBLY PROTEIN LPTD"/>
    <property type="match status" value="1"/>
</dbReference>
<dbReference type="GO" id="GO:0009279">
    <property type="term" value="C:cell outer membrane"/>
    <property type="evidence" value="ECO:0007669"/>
    <property type="project" value="UniProtKB-SubCell"/>
</dbReference>
<name>A0A562UMU3_9SPHN</name>
<protein>
    <recommendedName>
        <fullName evidence="1">LPS-assembly protein LptD</fullName>
    </recommendedName>
</protein>
<keyword evidence="1" id="KW-0998">Cell outer membrane</keyword>
<dbReference type="InterPro" id="IPR050218">
    <property type="entry name" value="LptD"/>
</dbReference>
<feature type="domain" description="LptD C-terminal" evidence="2">
    <location>
        <begin position="331"/>
        <end position="696"/>
    </location>
</feature>
<keyword evidence="1" id="KW-0732">Signal</keyword>
<comment type="caution">
    <text evidence="1">Lacks conserved residue(s) required for the propagation of feature annotation.</text>
</comment>
<dbReference type="GO" id="GO:0015920">
    <property type="term" value="P:lipopolysaccharide transport"/>
    <property type="evidence" value="ECO:0007669"/>
    <property type="project" value="InterPro"/>
</dbReference>
<evidence type="ECO:0000313" key="3">
    <source>
        <dbReference type="EMBL" id="TWJ06941.1"/>
    </source>
</evidence>
<feature type="chain" id="PRO_5022273482" description="LPS-assembly protein LptD" evidence="1">
    <location>
        <begin position="38"/>
        <end position="770"/>
    </location>
</feature>
<dbReference type="InterPro" id="IPR007543">
    <property type="entry name" value="LptD_C"/>
</dbReference>
<evidence type="ECO:0000259" key="2">
    <source>
        <dbReference type="Pfam" id="PF04453"/>
    </source>
</evidence>
<dbReference type="GO" id="GO:1990351">
    <property type="term" value="C:transporter complex"/>
    <property type="evidence" value="ECO:0007669"/>
    <property type="project" value="TreeGrafter"/>
</dbReference>
<dbReference type="OrthoDB" id="9760225at2"/>
<keyword evidence="1" id="KW-0472">Membrane</keyword>
<evidence type="ECO:0000313" key="4">
    <source>
        <dbReference type="Proteomes" id="UP000320547"/>
    </source>
</evidence>
<dbReference type="InterPro" id="IPR020889">
    <property type="entry name" value="LipoPS_assembly_LptD"/>
</dbReference>
<comment type="similarity">
    <text evidence="1">Belongs to the LptD family.</text>
</comment>
<dbReference type="Gene3D" id="2.60.450.10">
    <property type="entry name" value="Lipopolysaccharide (LPS) transport protein A like domain"/>
    <property type="match status" value="1"/>
</dbReference>
<comment type="caution">
    <text evidence="3">The sequence shown here is derived from an EMBL/GenBank/DDBJ whole genome shotgun (WGS) entry which is preliminary data.</text>
</comment>
<organism evidence="3 4">
    <name type="scientific">Altererythrobacter ishigakiensis</name>
    <dbReference type="NCBI Taxonomy" id="476157"/>
    <lineage>
        <taxon>Bacteria</taxon>
        <taxon>Pseudomonadati</taxon>
        <taxon>Pseudomonadota</taxon>
        <taxon>Alphaproteobacteria</taxon>
        <taxon>Sphingomonadales</taxon>
        <taxon>Erythrobacteraceae</taxon>
        <taxon>Altererythrobacter</taxon>
    </lineage>
</organism>
<dbReference type="Proteomes" id="UP000320547">
    <property type="component" value="Unassembled WGS sequence"/>
</dbReference>
<comment type="subunit">
    <text evidence="1">Component of the lipopolysaccharide transport and assembly complex.</text>
</comment>
<dbReference type="STRING" id="476157.GCA_001663155_01163"/>
<dbReference type="EMBL" id="VLLK01000002">
    <property type="protein sequence ID" value="TWJ06941.1"/>
    <property type="molecule type" value="Genomic_DNA"/>
</dbReference>
<reference evidence="3 4" key="1">
    <citation type="submission" date="2019-07" db="EMBL/GenBank/DDBJ databases">
        <title>Genomic Encyclopedia of Archaeal and Bacterial Type Strains, Phase II (KMG-II): from individual species to whole genera.</title>
        <authorList>
            <person name="Goeker M."/>
        </authorList>
    </citation>
    <scope>NUCLEOTIDE SEQUENCE [LARGE SCALE GENOMIC DNA]</scope>
    <source>
        <strain evidence="3 4">ATCC BAA-2084</strain>
    </source>
</reference>
<gene>
    <name evidence="1" type="primary">lptD</name>
    <name evidence="3" type="ORF">JN10_2486</name>
</gene>
<dbReference type="AlphaFoldDB" id="A0A562UMU3"/>
<dbReference type="Pfam" id="PF04453">
    <property type="entry name" value="LptD"/>
    <property type="match status" value="1"/>
</dbReference>
<dbReference type="HAMAP" id="MF_01411">
    <property type="entry name" value="LPS_assembly_LptD"/>
    <property type="match status" value="1"/>
</dbReference>
<proteinExistence type="inferred from homology"/>
<dbReference type="RefSeq" id="WP_067598522.1">
    <property type="nucleotide sequence ID" value="NZ_CP015963.1"/>
</dbReference>
<comment type="subcellular location">
    <subcellularLocation>
        <location evidence="1">Cell outer membrane</location>
    </subcellularLocation>
</comment>
<accession>A0A562UMU3</accession>
<feature type="signal peptide" evidence="1">
    <location>
        <begin position="1"/>
        <end position="37"/>
    </location>
</feature>
<dbReference type="GO" id="GO:0043165">
    <property type="term" value="P:Gram-negative-bacterium-type cell outer membrane assembly"/>
    <property type="evidence" value="ECO:0007669"/>
    <property type="project" value="UniProtKB-UniRule"/>
</dbReference>
<evidence type="ECO:0000256" key="1">
    <source>
        <dbReference type="HAMAP-Rule" id="MF_01411"/>
    </source>
</evidence>
<dbReference type="PANTHER" id="PTHR30189">
    <property type="entry name" value="LPS-ASSEMBLY PROTEIN"/>
    <property type="match status" value="1"/>
</dbReference>
<sequence precursor="true">MSPLPQSLLPARSRVKLSLGALAAAIAFALAAHPALAQDDASIAPDAIKPIEEQVTQLDPDALPSVVNSRIIGFEADNLEYDNEGDGEVIIASGNVLLSSEDNSVRADQISWDRQSRTIYASGNVRLVDSSGNQLFTDSLELTERFEAGAIDELLVSLRAGGRLAARGGQRGSDGDVILNDAAYTACPVTTLEGCNKTPSWRITASRIIYNPDDSTVSFDGAVLELFGARILPMPGLAFRTDGSAISGFLVPDLRISESNGVEVSGSYYWRLAENKDLTLGARFFTQATPLISAEWRHLTSKGAYQVKGYGTHSRRISTFTGNPTTERDLRGYLFANGRFQFDPEWSLSGSVRLASDRTFLRRYDISRDDRLRSTFNIERVNDQTYFSLAGWATQTLRLEARQGQVPMALPIIDFRHRLADPVLGGTVELQANTLSLVRDEGQDTQRAFAGARWDLRRLTGLGQVVTFSALARGDVYHSDENGFTTTEIYRGNEGWQGRGIAIGAIDVEWPFVGKAFGGTQVIKPRLQLVASPAIRNLEIPNEDSRAIDLEDSNLFALNRFPGYDRVEDGVRLTYGLDWELQRPGWRVKSTVGQSYRFDTQRTILPDGTGLSERVSDFVGRTELRFKDTVKLTHRFRIDKDNLQIRRNEFDATIGNARTYVELGYLRLNRDIEDFEDLQDREELRAAARVAFARYWSIFGSGVVNLTDRNEDPTFSSDGFEPIRTRLGIAYRDECLEFGLTWRRDYVTAGDAERGDTFQLTFALRNLGLR</sequence>